<proteinExistence type="predicted"/>
<dbReference type="EMBL" id="LR031570">
    <property type="protein sequence ID" value="VDC70815.1"/>
    <property type="molecule type" value="Genomic_DNA"/>
</dbReference>
<dbReference type="Proteomes" id="UP000694005">
    <property type="component" value="Chromosome A05"/>
</dbReference>
<sequence>MMGSSPSSLRGERVRDLLELEPHVRNQALDWILNQMDESYQLQLALEL</sequence>
<dbReference type="AlphaFoldDB" id="A0A3P5Z507"/>
<accession>A0A3P5Z507</accession>
<gene>
    <name evidence="2" type="ORF">BRAA05T20529Z</name>
    <name evidence="1" type="ORF">BRAPAZ1V2_A05P16690.2</name>
</gene>
<evidence type="ECO:0000313" key="1">
    <source>
        <dbReference type="EMBL" id="CAG7875148.1"/>
    </source>
</evidence>
<reference evidence="2" key="1">
    <citation type="submission" date="2018-11" db="EMBL/GenBank/DDBJ databases">
        <authorList>
            <consortium name="Genoscope - CEA"/>
            <person name="William W."/>
        </authorList>
    </citation>
    <scope>NUCLEOTIDE SEQUENCE</scope>
</reference>
<dbReference type="Gramene" id="A05p16690.2_BraZ1">
    <property type="protein sequence ID" value="A05p16690.2_BraZ1.CDS"/>
    <property type="gene ID" value="A05g16690.2_BraZ1"/>
</dbReference>
<protein>
    <submittedName>
        <fullName evidence="1">Uncharacterized protein</fullName>
    </submittedName>
</protein>
<name>A0A3P5Z507_BRACM</name>
<evidence type="ECO:0000313" key="2">
    <source>
        <dbReference type="EMBL" id="VDC70815.1"/>
    </source>
</evidence>
<organism evidence="2">
    <name type="scientific">Brassica campestris</name>
    <name type="common">Field mustard</name>
    <dbReference type="NCBI Taxonomy" id="3711"/>
    <lineage>
        <taxon>Eukaryota</taxon>
        <taxon>Viridiplantae</taxon>
        <taxon>Streptophyta</taxon>
        <taxon>Embryophyta</taxon>
        <taxon>Tracheophyta</taxon>
        <taxon>Spermatophyta</taxon>
        <taxon>Magnoliopsida</taxon>
        <taxon>eudicotyledons</taxon>
        <taxon>Gunneridae</taxon>
        <taxon>Pentapetalae</taxon>
        <taxon>rosids</taxon>
        <taxon>malvids</taxon>
        <taxon>Brassicales</taxon>
        <taxon>Brassicaceae</taxon>
        <taxon>Brassiceae</taxon>
        <taxon>Brassica</taxon>
    </lineage>
</organism>
<dbReference type="EMBL" id="LS974621">
    <property type="protein sequence ID" value="CAG7875148.1"/>
    <property type="molecule type" value="Genomic_DNA"/>
</dbReference>